<dbReference type="InterPro" id="IPR020568">
    <property type="entry name" value="Ribosomal_Su5_D2-typ_SF"/>
</dbReference>
<keyword evidence="7 9" id="KW-0067">ATP-binding</keyword>
<evidence type="ECO:0000256" key="9">
    <source>
        <dbReference type="HAMAP-Rule" id="MF_00061"/>
    </source>
</evidence>
<evidence type="ECO:0000313" key="12">
    <source>
        <dbReference type="EMBL" id="NIZ46351.1"/>
    </source>
</evidence>
<dbReference type="AlphaFoldDB" id="A0A968KSD5"/>
<protein>
    <recommendedName>
        <fullName evidence="3 9">4-diphosphocytidyl-2-C-methyl-D-erythritol kinase</fullName>
        <shortName evidence="9">CMK</shortName>
        <ecNumber evidence="2 9">2.7.1.148</ecNumber>
    </recommendedName>
    <alternativeName>
        <fullName evidence="8 9">4-(cytidine-5'-diphospho)-2-C-methyl-D-erythritol kinase</fullName>
    </alternativeName>
</protein>
<evidence type="ECO:0000256" key="3">
    <source>
        <dbReference type="ARBA" id="ARBA00017473"/>
    </source>
</evidence>
<dbReference type="Gene3D" id="3.30.70.890">
    <property type="entry name" value="GHMP kinase, C-terminal domain"/>
    <property type="match status" value="1"/>
</dbReference>
<dbReference type="SUPFAM" id="SSF54211">
    <property type="entry name" value="Ribosomal protein S5 domain 2-like"/>
    <property type="match status" value="1"/>
</dbReference>
<comment type="pathway">
    <text evidence="9">Isoprenoid biosynthesis; isopentenyl diphosphate biosynthesis via DXP pathway; isopentenyl diphosphate from 1-deoxy-D-xylulose 5-phosphate: step 3/6.</text>
</comment>
<evidence type="ECO:0000256" key="6">
    <source>
        <dbReference type="ARBA" id="ARBA00022777"/>
    </source>
</evidence>
<dbReference type="InterPro" id="IPR004424">
    <property type="entry name" value="IspE"/>
</dbReference>
<dbReference type="SUPFAM" id="SSF55060">
    <property type="entry name" value="GHMP Kinase, C-terminal domain"/>
    <property type="match status" value="1"/>
</dbReference>
<keyword evidence="13" id="KW-1185">Reference proteome</keyword>
<dbReference type="PIRSF" id="PIRSF010376">
    <property type="entry name" value="IspE"/>
    <property type="match status" value="1"/>
</dbReference>
<evidence type="ECO:0000259" key="10">
    <source>
        <dbReference type="Pfam" id="PF00288"/>
    </source>
</evidence>
<organism evidence="12 13">
    <name type="scientific">Entomospira nematocerorum</name>
    <dbReference type="NCBI Taxonomy" id="2719987"/>
    <lineage>
        <taxon>Bacteria</taxon>
        <taxon>Pseudomonadati</taxon>
        <taxon>Spirochaetota</taxon>
        <taxon>Spirochaetia</taxon>
        <taxon>Spirochaetales</taxon>
        <taxon>Spirochaetaceae</taxon>
        <taxon>Entomospira</taxon>
    </lineage>
</organism>
<dbReference type="InterPro" id="IPR014721">
    <property type="entry name" value="Ribsml_uS5_D2-typ_fold_subgr"/>
</dbReference>
<dbReference type="PANTHER" id="PTHR43527">
    <property type="entry name" value="4-DIPHOSPHOCYTIDYL-2-C-METHYL-D-ERYTHRITOL KINASE, CHLOROPLASTIC"/>
    <property type="match status" value="1"/>
</dbReference>
<accession>A0A968KSD5</accession>
<evidence type="ECO:0000259" key="11">
    <source>
        <dbReference type="Pfam" id="PF08544"/>
    </source>
</evidence>
<comment type="function">
    <text evidence="9">Catalyzes the phosphorylation of the position 2 hydroxy group of 4-diphosphocytidyl-2C-methyl-D-erythritol.</text>
</comment>
<keyword evidence="9" id="KW-0414">Isoprene biosynthesis</keyword>
<dbReference type="Pfam" id="PF08544">
    <property type="entry name" value="GHMP_kinases_C"/>
    <property type="match status" value="1"/>
</dbReference>
<dbReference type="GO" id="GO:0019288">
    <property type="term" value="P:isopentenyl diphosphate biosynthetic process, methylerythritol 4-phosphate pathway"/>
    <property type="evidence" value="ECO:0007669"/>
    <property type="project" value="UniProtKB-UniRule"/>
</dbReference>
<sequence length="292" mass="32771">MLHTMTIITPAKLNLHLQILGSHPSLSGYHELRSIMTKISLYDQLDITIESAKAEHYVLKGFVIDKEKDILYKAYRYFMNRTNITFSLEITLLKKIPQQAGLGGGSSNVGSLLIALNNYFNNPIPATILCSESKILGADIPFFISSHNAAIVEGIGEILTPIPGKKMKFLLIKPEEDMPTPYAFTTLRKQMQLPNPHAITKHALSNIWSANDISQMQRTFSNDFTIILPTQHPETYSILNALRKHPEALWCGMSGSGTTIFALFKSDHIYESEMLQYQSMGYFSTIAETLID</sequence>
<dbReference type="RefSeq" id="WP_167702821.1">
    <property type="nucleotide sequence ID" value="NZ_CP118168.1"/>
</dbReference>
<dbReference type="NCBIfam" id="TIGR00154">
    <property type="entry name" value="ispE"/>
    <property type="match status" value="1"/>
</dbReference>
<dbReference type="HAMAP" id="MF_00061">
    <property type="entry name" value="IspE"/>
    <property type="match status" value="1"/>
</dbReference>
<feature type="active site" evidence="9">
    <location>
        <position position="12"/>
    </location>
</feature>
<dbReference type="PANTHER" id="PTHR43527:SF2">
    <property type="entry name" value="4-DIPHOSPHOCYTIDYL-2-C-METHYL-D-ERYTHRITOL KINASE, CHLOROPLASTIC"/>
    <property type="match status" value="1"/>
</dbReference>
<evidence type="ECO:0000256" key="1">
    <source>
        <dbReference type="ARBA" id="ARBA00009684"/>
    </source>
</evidence>
<keyword evidence="5 9" id="KW-0547">Nucleotide-binding</keyword>
<evidence type="ECO:0000313" key="13">
    <source>
        <dbReference type="Proteomes" id="UP000752013"/>
    </source>
</evidence>
<evidence type="ECO:0000256" key="5">
    <source>
        <dbReference type="ARBA" id="ARBA00022741"/>
    </source>
</evidence>
<feature type="domain" description="GHMP kinase N-terminal" evidence="10">
    <location>
        <begin position="70"/>
        <end position="145"/>
    </location>
</feature>
<comment type="catalytic activity">
    <reaction evidence="9">
        <text>4-CDP-2-C-methyl-D-erythritol + ATP = 4-CDP-2-C-methyl-D-erythritol 2-phosphate + ADP + H(+)</text>
        <dbReference type="Rhea" id="RHEA:18437"/>
        <dbReference type="ChEBI" id="CHEBI:15378"/>
        <dbReference type="ChEBI" id="CHEBI:30616"/>
        <dbReference type="ChEBI" id="CHEBI:57823"/>
        <dbReference type="ChEBI" id="CHEBI:57919"/>
        <dbReference type="ChEBI" id="CHEBI:456216"/>
        <dbReference type="EC" id="2.7.1.148"/>
    </reaction>
</comment>
<evidence type="ECO:0000256" key="8">
    <source>
        <dbReference type="ARBA" id="ARBA00032554"/>
    </source>
</evidence>
<name>A0A968KSD5_9SPIO</name>
<dbReference type="InterPro" id="IPR006204">
    <property type="entry name" value="GHMP_kinase_N_dom"/>
</dbReference>
<dbReference type="Proteomes" id="UP000752013">
    <property type="component" value="Unassembled WGS sequence"/>
</dbReference>
<dbReference type="EC" id="2.7.1.148" evidence="2 9"/>
<dbReference type="Gene3D" id="3.30.230.10">
    <property type="match status" value="1"/>
</dbReference>
<gene>
    <name evidence="9 12" type="primary">ispE</name>
    <name evidence="12" type="ORF">HCT46_00215</name>
</gene>
<dbReference type="GO" id="GO:0050515">
    <property type="term" value="F:4-(cytidine 5'-diphospho)-2-C-methyl-D-erythritol kinase activity"/>
    <property type="evidence" value="ECO:0007669"/>
    <property type="project" value="UniProtKB-UniRule"/>
</dbReference>
<keyword evidence="6 9" id="KW-0418">Kinase</keyword>
<dbReference type="InterPro" id="IPR013750">
    <property type="entry name" value="GHMP_kinase_C_dom"/>
</dbReference>
<dbReference type="GO" id="GO:0005524">
    <property type="term" value="F:ATP binding"/>
    <property type="evidence" value="ECO:0007669"/>
    <property type="project" value="UniProtKB-UniRule"/>
</dbReference>
<dbReference type="GO" id="GO:0016114">
    <property type="term" value="P:terpenoid biosynthetic process"/>
    <property type="evidence" value="ECO:0007669"/>
    <property type="project" value="UniProtKB-UniRule"/>
</dbReference>
<feature type="binding site" evidence="9">
    <location>
        <begin position="97"/>
        <end position="107"/>
    </location>
    <ligand>
        <name>ATP</name>
        <dbReference type="ChEBI" id="CHEBI:30616"/>
    </ligand>
</feature>
<feature type="domain" description="GHMP kinase C-terminal" evidence="11">
    <location>
        <begin position="224"/>
        <end position="267"/>
    </location>
</feature>
<dbReference type="InterPro" id="IPR036554">
    <property type="entry name" value="GHMP_kinase_C_sf"/>
</dbReference>
<evidence type="ECO:0000256" key="7">
    <source>
        <dbReference type="ARBA" id="ARBA00022840"/>
    </source>
</evidence>
<proteinExistence type="inferred from homology"/>
<evidence type="ECO:0000256" key="4">
    <source>
        <dbReference type="ARBA" id="ARBA00022679"/>
    </source>
</evidence>
<evidence type="ECO:0000256" key="2">
    <source>
        <dbReference type="ARBA" id="ARBA00012052"/>
    </source>
</evidence>
<dbReference type="EMBL" id="JAATLK010000001">
    <property type="protein sequence ID" value="NIZ46351.1"/>
    <property type="molecule type" value="Genomic_DNA"/>
</dbReference>
<feature type="active site" evidence="9">
    <location>
        <position position="139"/>
    </location>
</feature>
<reference evidence="12" key="1">
    <citation type="submission" date="2020-03" db="EMBL/GenBank/DDBJ databases">
        <title>Spirochaetal bacteria isolated from arthropods constitute a novel genus Entomospira genus novum within the order Spirochaetales.</title>
        <authorList>
            <person name="Grana-Miraglia L."/>
            <person name="Sikutova S."/>
            <person name="Fingerle V."/>
            <person name="Sing A."/>
            <person name="Castillo-Ramirez S."/>
            <person name="Margos G."/>
            <person name="Rudolf I."/>
        </authorList>
    </citation>
    <scope>NUCLEOTIDE SEQUENCE</scope>
    <source>
        <strain evidence="12">BR208</strain>
    </source>
</reference>
<keyword evidence="4 9" id="KW-0808">Transferase</keyword>
<comment type="caution">
    <text evidence="12">The sequence shown here is derived from an EMBL/GenBank/DDBJ whole genome shotgun (WGS) entry which is preliminary data.</text>
</comment>
<dbReference type="Pfam" id="PF00288">
    <property type="entry name" value="GHMP_kinases_N"/>
    <property type="match status" value="1"/>
</dbReference>
<comment type="similarity">
    <text evidence="1 9">Belongs to the GHMP kinase family. IspE subfamily.</text>
</comment>